<accession>A0AAD7ECE1</accession>
<name>A0AAD7ECE1_9AGAR</name>
<protein>
    <recommendedName>
        <fullName evidence="2">F-box domain-containing protein</fullName>
    </recommendedName>
</protein>
<reference evidence="3" key="1">
    <citation type="submission" date="2023-03" db="EMBL/GenBank/DDBJ databases">
        <title>Massive genome expansion in bonnet fungi (Mycena s.s.) driven by repeated elements and novel gene families across ecological guilds.</title>
        <authorList>
            <consortium name="Lawrence Berkeley National Laboratory"/>
            <person name="Harder C.B."/>
            <person name="Miyauchi S."/>
            <person name="Viragh M."/>
            <person name="Kuo A."/>
            <person name="Thoen E."/>
            <person name="Andreopoulos B."/>
            <person name="Lu D."/>
            <person name="Skrede I."/>
            <person name="Drula E."/>
            <person name="Henrissat B."/>
            <person name="Morin E."/>
            <person name="Kohler A."/>
            <person name="Barry K."/>
            <person name="LaButti K."/>
            <person name="Morin E."/>
            <person name="Salamov A."/>
            <person name="Lipzen A."/>
            <person name="Mereny Z."/>
            <person name="Hegedus B."/>
            <person name="Baldrian P."/>
            <person name="Stursova M."/>
            <person name="Weitz H."/>
            <person name="Taylor A."/>
            <person name="Grigoriev I.V."/>
            <person name="Nagy L.G."/>
            <person name="Martin F."/>
            <person name="Kauserud H."/>
        </authorList>
    </citation>
    <scope>NUCLEOTIDE SEQUENCE</scope>
    <source>
        <strain evidence="3">CBHHK002</strain>
    </source>
</reference>
<dbReference type="SUPFAM" id="SSF52047">
    <property type="entry name" value="RNI-like"/>
    <property type="match status" value="1"/>
</dbReference>
<dbReference type="Proteomes" id="UP001218218">
    <property type="component" value="Unassembled WGS sequence"/>
</dbReference>
<dbReference type="Gene3D" id="3.80.10.10">
    <property type="entry name" value="Ribonuclease Inhibitor"/>
    <property type="match status" value="1"/>
</dbReference>
<evidence type="ECO:0000313" key="4">
    <source>
        <dbReference type="Proteomes" id="UP001218218"/>
    </source>
</evidence>
<feature type="domain" description="F-box" evidence="2">
    <location>
        <begin position="66"/>
        <end position="136"/>
    </location>
</feature>
<dbReference type="Gene3D" id="1.20.1280.50">
    <property type="match status" value="1"/>
</dbReference>
<sequence length="517" mass="58063">MSLTLNTSTVGWSHGLAIAETQVKGLIATAESNIARLTEQIRELSRLRAKERSVLATLRLMIVPIGKLPTEVLVEIFSLAVHTPVLRDMFVRSAFSGWPRSLYQGDSRAALRKVLCLSQVSSYWRQIICDTPRLWSEGVVDIRLNRELTDSYLSGLETMFARSAPYPISLSLDHGGKKSSATAAIANIIVPTVQRWRNFDTDLDSFLHFGDFPPGTFQALERLHIKGLSELTTSRSIMAFQSSPRLRSFTLNNLSAKIHLFHLPWGQLTHLDISDESLGGCRNVLLQCSNLIFAKISTSVEWDLTTEAANSPIVVLPFLTTLVVNFEFGSDSEPVGGLEAFFSPLALPSLKTIDFQFDSETDEFWPTAVFSEFQNRSPEIEEITMIFSSIYADELVSLLRHAPALTTLRLECCWNSVDEDLFYALRYDDSDLTPVAPKLQDIHLEHVSLGDFSAGPFEDAVRSRWWKDGERLLADGSPPRVCRLKKLLLCLEESEQNDDVKARVQDLIDQGLDWSYE</sequence>
<keyword evidence="1" id="KW-0175">Coiled coil</keyword>
<organism evidence="3 4">
    <name type="scientific">Mycena albidolilacea</name>
    <dbReference type="NCBI Taxonomy" id="1033008"/>
    <lineage>
        <taxon>Eukaryota</taxon>
        <taxon>Fungi</taxon>
        <taxon>Dikarya</taxon>
        <taxon>Basidiomycota</taxon>
        <taxon>Agaricomycotina</taxon>
        <taxon>Agaricomycetes</taxon>
        <taxon>Agaricomycetidae</taxon>
        <taxon>Agaricales</taxon>
        <taxon>Marasmiineae</taxon>
        <taxon>Mycenaceae</taxon>
        <taxon>Mycena</taxon>
    </lineage>
</organism>
<evidence type="ECO:0000256" key="1">
    <source>
        <dbReference type="SAM" id="Coils"/>
    </source>
</evidence>
<dbReference type="Pfam" id="PF12937">
    <property type="entry name" value="F-box-like"/>
    <property type="match status" value="1"/>
</dbReference>
<evidence type="ECO:0000259" key="2">
    <source>
        <dbReference type="Pfam" id="PF12937"/>
    </source>
</evidence>
<dbReference type="InterPro" id="IPR001810">
    <property type="entry name" value="F-box_dom"/>
</dbReference>
<gene>
    <name evidence="3" type="ORF">DFH08DRAFT_1045424</name>
</gene>
<dbReference type="AlphaFoldDB" id="A0AAD7ECE1"/>
<comment type="caution">
    <text evidence="3">The sequence shown here is derived from an EMBL/GenBank/DDBJ whole genome shotgun (WGS) entry which is preliminary data.</text>
</comment>
<feature type="coiled-coil region" evidence="1">
    <location>
        <begin position="27"/>
        <end position="54"/>
    </location>
</feature>
<dbReference type="EMBL" id="JARIHO010000075">
    <property type="protein sequence ID" value="KAJ7311504.1"/>
    <property type="molecule type" value="Genomic_DNA"/>
</dbReference>
<proteinExistence type="predicted"/>
<keyword evidence="4" id="KW-1185">Reference proteome</keyword>
<evidence type="ECO:0000313" key="3">
    <source>
        <dbReference type="EMBL" id="KAJ7311504.1"/>
    </source>
</evidence>
<dbReference type="InterPro" id="IPR032675">
    <property type="entry name" value="LRR_dom_sf"/>
</dbReference>